<organism evidence="4 5">
    <name type="scientific">Neisseria gonorrhoeae 3502</name>
    <dbReference type="NCBI Taxonomy" id="1193404"/>
    <lineage>
        <taxon>Bacteria</taxon>
        <taxon>Pseudomonadati</taxon>
        <taxon>Pseudomonadota</taxon>
        <taxon>Betaproteobacteria</taxon>
        <taxon>Neisseriales</taxon>
        <taxon>Neisseriaceae</taxon>
        <taxon>Neisseria</taxon>
    </lineage>
</organism>
<evidence type="ECO:0000259" key="2">
    <source>
        <dbReference type="Pfam" id="PF01548"/>
    </source>
</evidence>
<sequence length="333" mass="37607">MLPPNCGTATPYILRNTVGLDISKLTFDATAIVGNAEYSAKFDNDSKGLNQFSDRLKSLGCQNLHICMEATGNYYEEVADYFAQYYSVYVVNPLKISKYAESRFKRTKTGKQDAKLIAQYCRSAQESELVKRQKPTDEQYRLSRMIAAYAQIKSECAAMKNRHHAAKDEEAAKAYAQIIKAMNEQLEVLKEKIKEQTEKPNCKEGVKRLETIPAIGRMTAAVLFHHLTSSKFETSNKFAAFAGLSPQQKESGTSVRGKGKLTKFGNRKLRAVLFMPAMVAYRIRAFPDFIKRLEEKKKPKKVIIAALMRKLAVIAYHVHKKGGDYDPSRYKSA</sequence>
<feature type="domain" description="Transposase IS116/IS110/IS902 C-terminal" evidence="3">
    <location>
        <begin position="207"/>
        <end position="284"/>
    </location>
</feature>
<dbReference type="NCBIfam" id="NF033542">
    <property type="entry name" value="transpos_IS110"/>
    <property type="match status" value="1"/>
</dbReference>
<comment type="caution">
    <text evidence="4">The sequence shown here is derived from an EMBL/GenBank/DDBJ whole genome shotgun (WGS) entry which is preliminary data.</text>
</comment>
<dbReference type="PANTHER" id="PTHR33055:SF3">
    <property type="entry name" value="PUTATIVE TRANSPOSASE FOR IS117-RELATED"/>
    <property type="match status" value="1"/>
</dbReference>
<proteinExistence type="predicted"/>
<dbReference type="Proteomes" id="UP000223296">
    <property type="component" value="Unassembled WGS sequence"/>
</dbReference>
<name>A0AA44U7P0_NEIGO</name>
<dbReference type="GO" id="GO:0006313">
    <property type="term" value="P:DNA transposition"/>
    <property type="evidence" value="ECO:0007669"/>
    <property type="project" value="InterPro"/>
</dbReference>
<protein>
    <submittedName>
        <fullName evidence="4">Transposase IS110</fullName>
    </submittedName>
</protein>
<evidence type="ECO:0000313" key="5">
    <source>
        <dbReference type="Proteomes" id="UP000223296"/>
    </source>
</evidence>
<dbReference type="InterPro" id="IPR003346">
    <property type="entry name" value="Transposase_20"/>
</dbReference>
<accession>A0AA44U7P0</accession>
<dbReference type="GO" id="GO:0003677">
    <property type="term" value="F:DNA binding"/>
    <property type="evidence" value="ECO:0007669"/>
    <property type="project" value="InterPro"/>
</dbReference>
<evidence type="ECO:0000259" key="3">
    <source>
        <dbReference type="Pfam" id="PF02371"/>
    </source>
</evidence>
<gene>
    <name evidence="4" type="ORF">N776_04030</name>
</gene>
<dbReference type="GO" id="GO:0004803">
    <property type="term" value="F:transposase activity"/>
    <property type="evidence" value="ECO:0007669"/>
    <property type="project" value="InterPro"/>
</dbReference>
<reference evidence="4 5" key="1">
    <citation type="submission" date="2013-08" db="EMBL/GenBank/DDBJ databases">
        <authorList>
            <person name="Trees D."/>
        </authorList>
    </citation>
    <scope>NUCLEOTIDE SEQUENCE [LARGE SCALE GENOMIC DNA]</scope>
    <source>
        <strain evidence="4 5">3502</strain>
    </source>
</reference>
<evidence type="ECO:0000313" key="4">
    <source>
        <dbReference type="EMBL" id="PHJ34760.1"/>
    </source>
</evidence>
<dbReference type="PANTHER" id="PTHR33055">
    <property type="entry name" value="TRANSPOSASE FOR INSERTION SEQUENCE ELEMENT IS1111A"/>
    <property type="match status" value="1"/>
</dbReference>
<dbReference type="Pfam" id="PF01548">
    <property type="entry name" value="DEDD_Tnp_IS110"/>
    <property type="match status" value="1"/>
</dbReference>
<dbReference type="Pfam" id="PF02371">
    <property type="entry name" value="Transposase_20"/>
    <property type="match status" value="1"/>
</dbReference>
<evidence type="ECO:0000256" key="1">
    <source>
        <dbReference type="SAM" id="Coils"/>
    </source>
</evidence>
<dbReference type="InterPro" id="IPR002525">
    <property type="entry name" value="Transp_IS110-like_N"/>
</dbReference>
<dbReference type="EMBL" id="AVBE01000002">
    <property type="protein sequence ID" value="PHJ34760.1"/>
    <property type="molecule type" value="Genomic_DNA"/>
</dbReference>
<feature type="coiled-coil region" evidence="1">
    <location>
        <begin position="149"/>
        <end position="199"/>
    </location>
</feature>
<dbReference type="InterPro" id="IPR047650">
    <property type="entry name" value="Transpos_IS110"/>
</dbReference>
<keyword evidence="1" id="KW-0175">Coiled coil</keyword>
<feature type="domain" description="Transposase IS110-like N-terminal" evidence="2">
    <location>
        <begin position="18"/>
        <end position="165"/>
    </location>
</feature>
<dbReference type="AlphaFoldDB" id="A0AA44U7P0"/>